<protein>
    <recommendedName>
        <fullName evidence="2">Retrotransposon gag domain-containing protein</fullName>
    </recommendedName>
</protein>
<evidence type="ECO:0000313" key="3">
    <source>
        <dbReference type="EMBL" id="KAF3604264.1"/>
    </source>
</evidence>
<reference evidence="3" key="1">
    <citation type="submission" date="2019-12" db="EMBL/GenBank/DDBJ databases">
        <title>Genome sequencing and annotation of Brassica cretica.</title>
        <authorList>
            <person name="Studholme D.J."/>
            <person name="Sarris P."/>
        </authorList>
    </citation>
    <scope>NUCLEOTIDE SEQUENCE</scope>
    <source>
        <strain evidence="3">PFS-109/04</strain>
        <tissue evidence="3">Leaf</tissue>
    </source>
</reference>
<accession>A0A8S9SVW6</accession>
<gene>
    <name evidence="3" type="ORF">F2Q69_00036393</name>
</gene>
<dbReference type="InterPro" id="IPR005162">
    <property type="entry name" value="Retrotrans_gag_dom"/>
</dbReference>
<feature type="domain" description="Retrotransposon gag" evidence="2">
    <location>
        <begin position="167"/>
        <end position="210"/>
    </location>
</feature>
<evidence type="ECO:0000256" key="1">
    <source>
        <dbReference type="SAM" id="MobiDB-lite"/>
    </source>
</evidence>
<dbReference type="Proteomes" id="UP000712600">
    <property type="component" value="Unassembled WGS sequence"/>
</dbReference>
<feature type="compositionally biased region" description="Basic and acidic residues" evidence="1">
    <location>
        <begin position="494"/>
        <end position="521"/>
    </location>
</feature>
<evidence type="ECO:0000313" key="4">
    <source>
        <dbReference type="Proteomes" id="UP000712600"/>
    </source>
</evidence>
<comment type="caution">
    <text evidence="3">The sequence shown here is derived from an EMBL/GenBank/DDBJ whole genome shotgun (WGS) entry which is preliminary data.</text>
</comment>
<feature type="region of interest" description="Disordered" evidence="1">
    <location>
        <begin position="494"/>
        <end position="530"/>
    </location>
</feature>
<dbReference type="EMBL" id="QGKX02000004">
    <property type="protein sequence ID" value="KAF3604264.1"/>
    <property type="molecule type" value="Genomic_DNA"/>
</dbReference>
<dbReference type="PANTHER" id="PTHR33223">
    <property type="entry name" value="CCHC-TYPE DOMAIN-CONTAINING PROTEIN"/>
    <property type="match status" value="1"/>
</dbReference>
<organism evidence="3 4">
    <name type="scientific">Brassica cretica</name>
    <name type="common">Mustard</name>
    <dbReference type="NCBI Taxonomy" id="69181"/>
    <lineage>
        <taxon>Eukaryota</taxon>
        <taxon>Viridiplantae</taxon>
        <taxon>Streptophyta</taxon>
        <taxon>Embryophyta</taxon>
        <taxon>Tracheophyta</taxon>
        <taxon>Spermatophyta</taxon>
        <taxon>Magnoliopsida</taxon>
        <taxon>eudicotyledons</taxon>
        <taxon>Gunneridae</taxon>
        <taxon>Pentapetalae</taxon>
        <taxon>rosids</taxon>
        <taxon>malvids</taxon>
        <taxon>Brassicales</taxon>
        <taxon>Brassicaceae</taxon>
        <taxon>Brassiceae</taxon>
        <taxon>Brassica</taxon>
    </lineage>
</organism>
<dbReference type="Pfam" id="PF03732">
    <property type="entry name" value="Retrotrans_gag"/>
    <property type="match status" value="1"/>
</dbReference>
<dbReference type="PANTHER" id="PTHR33223:SF11">
    <property type="entry name" value="ELEMENT PROTEIN, PUTATIVE-RELATED"/>
    <property type="match status" value="1"/>
</dbReference>
<name>A0A8S9SVW6_BRACR</name>
<evidence type="ECO:0000259" key="2">
    <source>
        <dbReference type="Pfam" id="PF03732"/>
    </source>
</evidence>
<feature type="region of interest" description="Disordered" evidence="1">
    <location>
        <begin position="316"/>
        <end position="338"/>
    </location>
</feature>
<sequence length="590" mass="68044">MTLHVFHRGTVHLDTVHSSSIDTVHPASIDTVHLASIDTVHLASIDTAHPDTVHRDTVHPDTVHPGTVHPLTVHSVLFIIDTVKNDTTCWETEKIEVLIIEGAVIHDVIDVVEMNDFDLSREWYDWVGQDPFQGLPHQDPKNHIEDFEDLVSKSEQNEVSEFHMPSKIFPYFISGDAFSWFSQLQPGSLTSWEDIERAFLYKFLDDAEATREKEKNDKWDMLVESWQIKREDQIPIQLLSYIMDIADSTHKSVDISSCDPTSDGDKEITIEDFLELEEFLELEDEEKLVDLDSTREVTMEDFLELEEWLEDMDHNSKKKLDDDQHTSRGDLETSKANIDRHQPYEIDRQPTHIIDLRPSYIIDRHLANSINLHPPDIDLHRQPIIDRHHPPNIDRCPLVDVPPGYIVELEPVEERVHESEASRNADSKYLRPLICAEEAAEFHKRVNRIHDLVKIVVPCDVFAAESPITPDRSVHLDSYSGILDDHQHVEASQRGLRFRDECDKDPAEATSVDTDRSEKSGGKKRRNWKKRKRIMGDSQLSLIPHFSDGVRKFIVHSRCFSQPFAKLRALLIAEMIDKGEESMEEAYTQE</sequence>
<proteinExistence type="predicted"/>
<dbReference type="AlphaFoldDB" id="A0A8S9SVW6"/>